<sequence>MTGELRTLNTLRAASSIAASMLVLDAGPASAQGLHQDDMFALKLVVLVVIFWILYVVPTVIAFHRKHPNRWAILVVNVVFGATGLGWLGSLVWACSAVHISPNGSNGGESGLNLFVNDPTRVPRETPEETAPDPNVGPSADPLERMMKLLALREAGAIDDNEFAVLKRRVLS</sequence>
<feature type="region of interest" description="Disordered" evidence="1">
    <location>
        <begin position="110"/>
        <end position="141"/>
    </location>
</feature>
<dbReference type="Proteomes" id="UP000809337">
    <property type="component" value="Unassembled WGS sequence"/>
</dbReference>
<evidence type="ECO:0000313" key="4">
    <source>
        <dbReference type="EMBL" id="MBM2356750.1"/>
    </source>
</evidence>
<keyword evidence="2" id="KW-0472">Membrane</keyword>
<keyword evidence="3" id="KW-0732">Signal</keyword>
<keyword evidence="2" id="KW-0812">Transmembrane</keyword>
<keyword evidence="2" id="KW-1133">Transmembrane helix</keyword>
<feature type="signal peptide" evidence="3">
    <location>
        <begin position="1"/>
        <end position="31"/>
    </location>
</feature>
<comment type="caution">
    <text evidence="4">The sequence shown here is derived from an EMBL/GenBank/DDBJ whole genome shotgun (WGS) entry which is preliminary data.</text>
</comment>
<name>A0A9Q2NR65_9RHOB</name>
<evidence type="ECO:0000256" key="3">
    <source>
        <dbReference type="SAM" id="SignalP"/>
    </source>
</evidence>
<dbReference type="AlphaFoldDB" id="A0A9Q2NR65"/>
<protein>
    <submittedName>
        <fullName evidence="4">Superinfection immunity protein</fullName>
    </submittedName>
</protein>
<feature type="transmembrane region" description="Helical" evidence="2">
    <location>
        <begin position="71"/>
        <end position="93"/>
    </location>
</feature>
<accession>A0A9Q2NR65</accession>
<evidence type="ECO:0000313" key="5">
    <source>
        <dbReference type="Proteomes" id="UP000809337"/>
    </source>
</evidence>
<evidence type="ECO:0000256" key="2">
    <source>
        <dbReference type="SAM" id="Phobius"/>
    </source>
</evidence>
<organism evidence="4 5">
    <name type="scientific">Pseudosulfitobacter pseudonitzschiae</name>
    <dbReference type="NCBI Taxonomy" id="1402135"/>
    <lineage>
        <taxon>Bacteria</taxon>
        <taxon>Pseudomonadati</taxon>
        <taxon>Pseudomonadota</taxon>
        <taxon>Alphaproteobacteria</taxon>
        <taxon>Rhodobacterales</taxon>
        <taxon>Roseobacteraceae</taxon>
        <taxon>Pseudosulfitobacter</taxon>
    </lineage>
</organism>
<dbReference type="InterPro" id="IPR016410">
    <property type="entry name" value="Phage_imm"/>
</dbReference>
<proteinExistence type="predicted"/>
<gene>
    <name evidence="4" type="ORF">JQX14_19530</name>
</gene>
<dbReference type="Pfam" id="PF14373">
    <property type="entry name" value="Imm_superinfect"/>
    <property type="match status" value="1"/>
</dbReference>
<dbReference type="EMBL" id="JAFBWN010000020">
    <property type="protein sequence ID" value="MBM2356750.1"/>
    <property type="molecule type" value="Genomic_DNA"/>
</dbReference>
<evidence type="ECO:0000256" key="1">
    <source>
        <dbReference type="SAM" id="MobiDB-lite"/>
    </source>
</evidence>
<dbReference type="RefSeq" id="WP_231035628.1">
    <property type="nucleotide sequence ID" value="NZ_JAJNGX010000020.1"/>
</dbReference>
<reference evidence="4" key="1">
    <citation type="submission" date="2021-01" db="EMBL/GenBank/DDBJ databases">
        <title>Diatom-associated Roseobacters Show Island Model of Population Structure.</title>
        <authorList>
            <person name="Qu L."/>
            <person name="Feng X."/>
            <person name="Chen Y."/>
            <person name="Li L."/>
            <person name="Wang X."/>
            <person name="Hu Z."/>
            <person name="Wang H."/>
            <person name="Luo H."/>
        </authorList>
    </citation>
    <scope>NUCLEOTIDE SEQUENCE</scope>
    <source>
        <strain evidence="4">SM26-45</strain>
    </source>
</reference>
<feature type="transmembrane region" description="Helical" evidence="2">
    <location>
        <begin position="41"/>
        <end position="64"/>
    </location>
</feature>
<feature type="chain" id="PRO_5040328634" evidence="3">
    <location>
        <begin position="32"/>
        <end position="172"/>
    </location>
</feature>